<keyword evidence="2" id="KW-0175">Coiled coil</keyword>
<feature type="compositionally biased region" description="Basic and acidic residues" evidence="3">
    <location>
        <begin position="12"/>
        <end position="25"/>
    </location>
</feature>
<dbReference type="InterPro" id="IPR006767">
    <property type="entry name" value="Cwf19-like_C_dom-2"/>
</dbReference>
<organism evidence="6 7">
    <name type="scientific">Hyaloperonospora brassicae</name>
    <name type="common">Brassica downy mildew</name>
    <name type="synonym">Peronospora brassicae</name>
    <dbReference type="NCBI Taxonomy" id="162125"/>
    <lineage>
        <taxon>Eukaryota</taxon>
        <taxon>Sar</taxon>
        <taxon>Stramenopiles</taxon>
        <taxon>Oomycota</taxon>
        <taxon>Peronosporomycetes</taxon>
        <taxon>Peronosporales</taxon>
        <taxon>Peronosporaceae</taxon>
        <taxon>Hyaloperonospora</taxon>
    </lineage>
</organism>
<protein>
    <recommendedName>
        <fullName evidence="8">Cwf19-like C-terminal domain-containing protein</fullName>
    </recommendedName>
</protein>
<feature type="region of interest" description="Disordered" evidence="3">
    <location>
        <begin position="686"/>
        <end position="705"/>
    </location>
</feature>
<feature type="region of interest" description="Disordered" evidence="3">
    <location>
        <begin position="935"/>
        <end position="962"/>
    </location>
</feature>
<dbReference type="InterPro" id="IPR040194">
    <property type="entry name" value="Cwf19-like"/>
</dbReference>
<feature type="compositionally biased region" description="Low complexity" evidence="3">
    <location>
        <begin position="512"/>
        <end position="525"/>
    </location>
</feature>
<dbReference type="EMBL" id="CANTFL010000003">
    <property type="protein sequence ID" value="CAI5708231.1"/>
    <property type="molecule type" value="Genomic_DNA"/>
</dbReference>
<gene>
    <name evidence="6" type="ORF">HBR001_LOCUS39</name>
</gene>
<evidence type="ECO:0000259" key="4">
    <source>
        <dbReference type="Pfam" id="PF04676"/>
    </source>
</evidence>
<evidence type="ECO:0000256" key="2">
    <source>
        <dbReference type="SAM" id="Coils"/>
    </source>
</evidence>
<feature type="domain" description="Cwf19-like protein C-terminal" evidence="4">
    <location>
        <begin position="836"/>
        <end position="936"/>
    </location>
</feature>
<proteinExistence type="inferred from homology"/>
<comment type="similarity">
    <text evidence="1">Belongs to the CWF19 family.</text>
</comment>
<comment type="caution">
    <text evidence="6">The sequence shown here is derived from an EMBL/GenBank/DDBJ whole genome shotgun (WGS) entry which is preliminary data.</text>
</comment>
<name>A0AAV0SUL7_HYABA</name>
<accession>A0AAV0SUL7</accession>
<evidence type="ECO:0000259" key="5">
    <source>
        <dbReference type="Pfam" id="PF04677"/>
    </source>
</evidence>
<feature type="compositionally biased region" description="Basic residues" evidence="3">
    <location>
        <begin position="386"/>
        <end position="406"/>
    </location>
</feature>
<feature type="region of interest" description="Disordered" evidence="3">
    <location>
        <begin position="226"/>
        <end position="249"/>
    </location>
</feature>
<dbReference type="Pfam" id="PF04677">
    <property type="entry name" value="CwfJ_C_1"/>
    <property type="match status" value="1"/>
</dbReference>
<feature type="compositionally biased region" description="Basic and acidic residues" evidence="3">
    <location>
        <begin position="373"/>
        <end position="385"/>
    </location>
</feature>
<dbReference type="PANTHER" id="PTHR12072:SF5">
    <property type="entry name" value="CWF19-LIKE PROTEIN 2"/>
    <property type="match status" value="1"/>
</dbReference>
<dbReference type="GO" id="GO:0071014">
    <property type="term" value="C:post-mRNA release spliceosomal complex"/>
    <property type="evidence" value="ECO:0007669"/>
    <property type="project" value="TreeGrafter"/>
</dbReference>
<evidence type="ECO:0000256" key="3">
    <source>
        <dbReference type="SAM" id="MobiDB-lite"/>
    </source>
</evidence>
<feature type="compositionally biased region" description="Basic and acidic residues" evidence="3">
    <location>
        <begin position="62"/>
        <end position="95"/>
    </location>
</feature>
<dbReference type="Proteomes" id="UP001162031">
    <property type="component" value="Unassembled WGS sequence"/>
</dbReference>
<feature type="compositionally biased region" description="Basic and acidic residues" evidence="3">
    <location>
        <begin position="108"/>
        <end position="135"/>
    </location>
</feature>
<feature type="compositionally biased region" description="Basic and acidic residues" evidence="3">
    <location>
        <begin position="333"/>
        <end position="349"/>
    </location>
</feature>
<dbReference type="GO" id="GO:0000398">
    <property type="term" value="P:mRNA splicing, via spliceosome"/>
    <property type="evidence" value="ECO:0007669"/>
    <property type="project" value="TreeGrafter"/>
</dbReference>
<feature type="compositionally biased region" description="Basic residues" evidence="3">
    <location>
        <begin position="26"/>
        <end position="41"/>
    </location>
</feature>
<reference evidence="6" key="1">
    <citation type="submission" date="2022-12" db="EMBL/GenBank/DDBJ databases">
        <authorList>
            <person name="Webb A."/>
        </authorList>
    </citation>
    <scope>NUCLEOTIDE SEQUENCE</scope>
    <source>
        <strain evidence="6">Hp1</strain>
    </source>
</reference>
<feature type="compositionally biased region" description="Polar residues" evidence="3">
    <location>
        <begin position="293"/>
        <end position="304"/>
    </location>
</feature>
<dbReference type="AlphaFoldDB" id="A0AAV0SUL7"/>
<dbReference type="Pfam" id="PF04676">
    <property type="entry name" value="CwfJ_C_2"/>
    <property type="match status" value="1"/>
</dbReference>
<feature type="region of interest" description="Disordered" evidence="3">
    <location>
        <begin position="288"/>
        <end position="321"/>
    </location>
</feature>
<feature type="compositionally biased region" description="Basic and acidic residues" evidence="3">
    <location>
        <begin position="42"/>
        <end position="54"/>
    </location>
</feature>
<feature type="coiled-coil region" evidence="2">
    <location>
        <begin position="548"/>
        <end position="575"/>
    </location>
</feature>
<evidence type="ECO:0000313" key="7">
    <source>
        <dbReference type="Proteomes" id="UP001162031"/>
    </source>
</evidence>
<sequence>MSSLLEGLTFVRRSEGDNQKDVSSEKKRKQKKKEKKTKKEKTKKERKSEQESAHTKRHKRRRESDYDRETDEKPKDEKPNDEHTAVKTTLQRDEWMSMPMFTESEVNESARCKTAAEEDTDRKQKKVQAEIDAGMREPVTGMVYGLYDPKKPDAEPTVSSDMVQGEEAGTAGRSEGDMPVFGDGGASWRAKMLRRAADRARASGVALEDVVNERFESVSALKSSARGSARDHAHLQYKRHRTDEVETVNKVSTQRRTLGIRQDAKDKTLLSKYSTRVQQSVVTHNLDVDLARSQPQTNGCSSQRRYGLQDDDEEPIDYDKLPCFEDRNARAKATERVAHRERNREDVKKSSRKGYRRGEGPDRSQTCIGVRPDLAKRSRMSEGRSRSRSRCRSRSRSRSRSRHPHRSPVDHGSDSAHSSKTCRDRHRTTSPTAEKHEVPTQAAAKGETNRSSCSEAEARAERLLVEQRNAFLYGSKKSTASLATDELDTSTLQFVTEQQTPSAFGVDKTLDSSTRTSTSSSYATRSPDKEDGKAVLNKLAAKALRAQMMGKTALFRKLTEELNELEAKLEREKIAAAVPHFEAISGALPPLEKEDMLCGSRKGKKKLAKSIETGNMDVAASLEALVREERLSRAHVENDDMDSVHARNIFRLGSRYKGTEVNAQNLSSGFDEEEQVDMRMLRQPGSNLTRRARSQREHVTAVNETKGWDERTRKCQLCMKSQGFKKHLMLSLGEFTYLAAPNRPRLHPGHCMIVLIDHTCSVVQAEEQAIEEIARFQSALTRMCEEQYGKSMVFIEQTSAPHRKRHTIVECIPVDRELALDVPLYFKQELMQADGEWSTHKPIIDTSKGGIRNHVPPMFPYFHIEWCTRESRGGYAHVIEDEHKFPRDFGVNVVAGMLDVTPPNYGRRETRNRRSFDDEKRDVLAFLKEWKPHDWTQDLDGGEIDASCEQQQSRSEDADHAV</sequence>
<dbReference type="InterPro" id="IPR006768">
    <property type="entry name" value="Cwf19-like_C_dom-1"/>
</dbReference>
<feature type="region of interest" description="Disordered" evidence="3">
    <location>
        <begin position="333"/>
        <end position="455"/>
    </location>
</feature>
<dbReference type="PANTHER" id="PTHR12072">
    <property type="entry name" value="CWF19, CELL CYCLE CONTROL PROTEIN"/>
    <property type="match status" value="1"/>
</dbReference>
<feature type="domain" description="Cwf19-like C-terminal" evidence="5">
    <location>
        <begin position="706"/>
        <end position="827"/>
    </location>
</feature>
<evidence type="ECO:0000313" key="6">
    <source>
        <dbReference type="EMBL" id="CAI5708231.1"/>
    </source>
</evidence>
<evidence type="ECO:0008006" key="8">
    <source>
        <dbReference type="Google" id="ProtNLM"/>
    </source>
</evidence>
<feature type="region of interest" description="Disordered" evidence="3">
    <location>
        <begin position="505"/>
        <end position="531"/>
    </location>
</feature>
<keyword evidence="7" id="KW-1185">Reference proteome</keyword>
<evidence type="ECO:0000256" key="1">
    <source>
        <dbReference type="ARBA" id="ARBA00006795"/>
    </source>
</evidence>
<feature type="region of interest" description="Disordered" evidence="3">
    <location>
        <begin position="1"/>
        <end position="180"/>
    </location>
</feature>